<accession>A0A0C3DMH4</accession>
<dbReference type="AlphaFoldDB" id="A0A0C3DMH4"/>
<sequence length="123" mass="13525">MRLYPPTSMLCVLSLRKRCHQQVLGSRSAAAIVWPCSPQAPTSWYTQVFVSPLFCSAGRVSRTPRPMFILHSQCLCQSAFYFSCRPHAPGILPMGLTSTNSPLGLGGHIPPATFRAEVCDQDE</sequence>
<protein>
    <submittedName>
        <fullName evidence="1">Uncharacterized protein</fullName>
    </submittedName>
</protein>
<keyword evidence="2" id="KW-1185">Reference proteome</keyword>
<name>A0A0C3DMH4_9AGAM</name>
<dbReference type="InParanoid" id="A0A0C3DMH4"/>
<proteinExistence type="predicted"/>
<evidence type="ECO:0000313" key="2">
    <source>
        <dbReference type="Proteomes" id="UP000053989"/>
    </source>
</evidence>
<evidence type="ECO:0000313" key="1">
    <source>
        <dbReference type="EMBL" id="KIM61860.1"/>
    </source>
</evidence>
<organism evidence="1 2">
    <name type="scientific">Scleroderma citrinum Foug A</name>
    <dbReference type="NCBI Taxonomy" id="1036808"/>
    <lineage>
        <taxon>Eukaryota</taxon>
        <taxon>Fungi</taxon>
        <taxon>Dikarya</taxon>
        <taxon>Basidiomycota</taxon>
        <taxon>Agaricomycotina</taxon>
        <taxon>Agaricomycetes</taxon>
        <taxon>Agaricomycetidae</taxon>
        <taxon>Boletales</taxon>
        <taxon>Sclerodermatineae</taxon>
        <taxon>Sclerodermataceae</taxon>
        <taxon>Scleroderma</taxon>
    </lineage>
</organism>
<dbReference type="HOGENOM" id="CLU_2016572_0_0_1"/>
<reference evidence="2" key="2">
    <citation type="submission" date="2015-01" db="EMBL/GenBank/DDBJ databases">
        <title>Evolutionary Origins and Diversification of the Mycorrhizal Mutualists.</title>
        <authorList>
            <consortium name="DOE Joint Genome Institute"/>
            <consortium name="Mycorrhizal Genomics Consortium"/>
            <person name="Kohler A."/>
            <person name="Kuo A."/>
            <person name="Nagy L.G."/>
            <person name="Floudas D."/>
            <person name="Copeland A."/>
            <person name="Barry K.W."/>
            <person name="Cichocki N."/>
            <person name="Veneault-Fourrey C."/>
            <person name="LaButti K."/>
            <person name="Lindquist E.A."/>
            <person name="Lipzen A."/>
            <person name="Lundell T."/>
            <person name="Morin E."/>
            <person name="Murat C."/>
            <person name="Riley R."/>
            <person name="Ohm R."/>
            <person name="Sun H."/>
            <person name="Tunlid A."/>
            <person name="Henrissat B."/>
            <person name="Grigoriev I.V."/>
            <person name="Hibbett D.S."/>
            <person name="Martin F."/>
        </authorList>
    </citation>
    <scope>NUCLEOTIDE SEQUENCE [LARGE SCALE GENOMIC DNA]</scope>
    <source>
        <strain evidence="2">Foug A</strain>
    </source>
</reference>
<reference evidence="1 2" key="1">
    <citation type="submission" date="2014-04" db="EMBL/GenBank/DDBJ databases">
        <authorList>
            <consortium name="DOE Joint Genome Institute"/>
            <person name="Kuo A."/>
            <person name="Kohler A."/>
            <person name="Nagy L.G."/>
            <person name="Floudas D."/>
            <person name="Copeland A."/>
            <person name="Barry K.W."/>
            <person name="Cichocki N."/>
            <person name="Veneault-Fourrey C."/>
            <person name="LaButti K."/>
            <person name="Lindquist E.A."/>
            <person name="Lipzen A."/>
            <person name="Lundell T."/>
            <person name="Morin E."/>
            <person name="Murat C."/>
            <person name="Sun H."/>
            <person name="Tunlid A."/>
            <person name="Henrissat B."/>
            <person name="Grigoriev I.V."/>
            <person name="Hibbett D.S."/>
            <person name="Martin F."/>
            <person name="Nordberg H.P."/>
            <person name="Cantor M.N."/>
            <person name="Hua S.X."/>
        </authorList>
    </citation>
    <scope>NUCLEOTIDE SEQUENCE [LARGE SCALE GENOMIC DNA]</scope>
    <source>
        <strain evidence="1 2">Foug A</strain>
    </source>
</reference>
<dbReference type="EMBL" id="KN822047">
    <property type="protein sequence ID" value="KIM61860.1"/>
    <property type="molecule type" value="Genomic_DNA"/>
</dbReference>
<dbReference type="Proteomes" id="UP000053989">
    <property type="component" value="Unassembled WGS sequence"/>
</dbReference>
<gene>
    <name evidence="1" type="ORF">SCLCIDRAFT_858300</name>
</gene>